<protein>
    <submittedName>
        <fullName evidence="2">Putative endonuclease/exonuclease phosphatase</fullName>
    </submittedName>
</protein>
<accession>A0A3S8UX08</accession>
<dbReference type="EMBL" id="MH046811">
    <property type="protein sequence ID" value="AZL89350.1"/>
    <property type="molecule type" value="Genomic_DNA"/>
</dbReference>
<keyword evidence="2" id="KW-0540">Nuclease</keyword>
<dbReference type="PANTHER" id="PTHR12121">
    <property type="entry name" value="CARBON CATABOLITE REPRESSOR PROTEIN 4"/>
    <property type="match status" value="1"/>
</dbReference>
<dbReference type="SUPFAM" id="SSF56219">
    <property type="entry name" value="DNase I-like"/>
    <property type="match status" value="1"/>
</dbReference>
<name>A0A3S8UX08_9VIRU</name>
<organism evidence="2">
    <name type="scientific">Megavirus baoshan</name>
    <dbReference type="NCBI Taxonomy" id="2496520"/>
    <lineage>
        <taxon>Viruses</taxon>
        <taxon>Varidnaviria</taxon>
        <taxon>Bamfordvirae</taxon>
        <taxon>Nucleocytoviricota</taxon>
        <taxon>Megaviricetes</taxon>
        <taxon>Imitervirales</taxon>
        <taxon>Mimiviridae</taxon>
        <taxon>Megamimivirinae</taxon>
        <taxon>Megavirus</taxon>
        <taxon>Megavirus baoshanense</taxon>
    </lineage>
</organism>
<keyword evidence="2" id="KW-0255">Endonuclease</keyword>
<keyword evidence="2" id="KW-0378">Hydrolase</keyword>
<evidence type="ECO:0000313" key="2">
    <source>
        <dbReference type="EMBL" id="AZL89350.1"/>
    </source>
</evidence>
<sequence>MKILNLNIFRGFHTQFHEIYNWKNRRKHIIDLIESTCPDIILFQECNRLEYSENLEDFMKNFPNYNYNIQYSHPNILRSRALIIAYNPEKIFKITETTKWLSDTPDIPSIGWGLEGDDFGRIVYGCKFIEINNGNYKGDTFWVFNIHFDVDPVAIFKSIELLPILLNKIESNEKIIIAGDFNTDDEDLFENLKNNKYDCLSNNYKTIDNINLDFSFVGKRNDCGQFTECMYLDHVFGKNINNYNVYCPHHYKFIMHNYITSDHLPIIIELNNND</sequence>
<dbReference type="RefSeq" id="YP_010788853.1">
    <property type="nucleotide sequence ID" value="NC_075367.1"/>
</dbReference>
<evidence type="ECO:0000259" key="1">
    <source>
        <dbReference type="Pfam" id="PF03372"/>
    </source>
</evidence>
<dbReference type="GO" id="GO:0004519">
    <property type="term" value="F:endonuclease activity"/>
    <property type="evidence" value="ECO:0007669"/>
    <property type="project" value="UniProtKB-KW"/>
</dbReference>
<dbReference type="KEGG" id="vg:80526148"/>
<dbReference type="InterPro" id="IPR050410">
    <property type="entry name" value="CCR4/nocturin_mRNA_transcr"/>
</dbReference>
<proteinExistence type="predicted"/>
<dbReference type="GO" id="GO:0000175">
    <property type="term" value="F:3'-5'-RNA exonuclease activity"/>
    <property type="evidence" value="ECO:0007669"/>
    <property type="project" value="TreeGrafter"/>
</dbReference>
<reference evidence="2" key="1">
    <citation type="submission" date="2018-03" db="EMBL/GenBank/DDBJ databases">
        <title>Draft genome sequences of Megaviruse, new member of the family Mimiviridae isolated from water in Shanghai, China.</title>
        <authorList>
            <person name="Xia Y."/>
        </authorList>
    </citation>
    <scope>NUCLEOTIDE SEQUENCE</scope>
    <source>
        <strain evidence="2">SH</strain>
    </source>
</reference>
<keyword evidence="2" id="KW-0269">Exonuclease</keyword>
<dbReference type="GeneID" id="80526148"/>
<dbReference type="InterPro" id="IPR005135">
    <property type="entry name" value="Endo/exonuclease/phosphatase"/>
</dbReference>
<dbReference type="Gene3D" id="3.60.10.10">
    <property type="entry name" value="Endonuclease/exonuclease/phosphatase"/>
    <property type="match status" value="1"/>
</dbReference>
<dbReference type="InterPro" id="IPR036691">
    <property type="entry name" value="Endo/exonu/phosph_ase_sf"/>
</dbReference>
<dbReference type="Pfam" id="PF03372">
    <property type="entry name" value="Exo_endo_phos"/>
    <property type="match status" value="1"/>
</dbReference>
<feature type="domain" description="Endonuclease/exonuclease/phosphatase" evidence="1">
    <location>
        <begin position="20"/>
        <end position="263"/>
    </location>
</feature>
<dbReference type="PANTHER" id="PTHR12121:SF36">
    <property type="entry name" value="ENDONUCLEASE_EXONUCLEASE_PHOSPHATASE DOMAIN-CONTAINING PROTEIN"/>
    <property type="match status" value="1"/>
</dbReference>